<dbReference type="AlphaFoldDB" id="A0A9Q0DJK0"/>
<reference evidence="2" key="1">
    <citation type="submission" date="2022-07" db="EMBL/GenBank/DDBJ databases">
        <title>Chromosome-level genome of Muraenolepis orangiensis.</title>
        <authorList>
            <person name="Kim J."/>
        </authorList>
    </citation>
    <scope>NUCLEOTIDE SEQUENCE</scope>
    <source>
        <strain evidence="2">KU_S4_2022</strain>
        <tissue evidence="2">Muscle</tissue>
    </source>
</reference>
<name>A0A9Q0DJK0_9TELE</name>
<proteinExistence type="predicted"/>
<dbReference type="Proteomes" id="UP001148018">
    <property type="component" value="Unassembled WGS sequence"/>
</dbReference>
<feature type="region of interest" description="Disordered" evidence="1">
    <location>
        <begin position="24"/>
        <end position="131"/>
    </location>
</feature>
<feature type="compositionally biased region" description="Pro residues" evidence="1">
    <location>
        <begin position="86"/>
        <end position="97"/>
    </location>
</feature>
<protein>
    <submittedName>
        <fullName evidence="2">Uncharacterized protein</fullName>
    </submittedName>
</protein>
<comment type="caution">
    <text evidence="2">The sequence shown here is derived from an EMBL/GenBank/DDBJ whole genome shotgun (WGS) entry which is preliminary data.</text>
</comment>
<keyword evidence="3" id="KW-1185">Reference proteome</keyword>
<dbReference type="EMBL" id="JANIIK010000114">
    <property type="protein sequence ID" value="KAJ3590389.1"/>
    <property type="molecule type" value="Genomic_DNA"/>
</dbReference>
<feature type="compositionally biased region" description="Basic residues" evidence="1">
    <location>
        <begin position="38"/>
        <end position="50"/>
    </location>
</feature>
<gene>
    <name evidence="2" type="ORF">NHX12_008340</name>
</gene>
<feature type="compositionally biased region" description="Basic residues" evidence="1">
    <location>
        <begin position="59"/>
        <end position="72"/>
    </location>
</feature>
<organism evidence="2 3">
    <name type="scientific">Muraenolepis orangiensis</name>
    <name type="common">Patagonian moray cod</name>
    <dbReference type="NCBI Taxonomy" id="630683"/>
    <lineage>
        <taxon>Eukaryota</taxon>
        <taxon>Metazoa</taxon>
        <taxon>Chordata</taxon>
        <taxon>Craniata</taxon>
        <taxon>Vertebrata</taxon>
        <taxon>Euteleostomi</taxon>
        <taxon>Actinopterygii</taxon>
        <taxon>Neopterygii</taxon>
        <taxon>Teleostei</taxon>
        <taxon>Neoteleostei</taxon>
        <taxon>Acanthomorphata</taxon>
        <taxon>Zeiogadaria</taxon>
        <taxon>Gadariae</taxon>
        <taxon>Gadiformes</taxon>
        <taxon>Muraenolepidoidei</taxon>
        <taxon>Muraenolepididae</taxon>
        <taxon>Muraenolepis</taxon>
    </lineage>
</organism>
<sequence length="131" mass="14996">MDSVLNGGPQRAAQGYGPSWALKHHASLTSVEVGSDKSRRRRRRRRKYRRGSPDTTRRYPCHLRQRPQRHRAPVTSSSVPKGRAPGRPPHPPTPPPLQRTTKQRKQEETGARFCAGYRGGHDLYQHPHQQK</sequence>
<evidence type="ECO:0000313" key="2">
    <source>
        <dbReference type="EMBL" id="KAJ3590389.1"/>
    </source>
</evidence>
<evidence type="ECO:0000256" key="1">
    <source>
        <dbReference type="SAM" id="MobiDB-lite"/>
    </source>
</evidence>
<evidence type="ECO:0000313" key="3">
    <source>
        <dbReference type="Proteomes" id="UP001148018"/>
    </source>
</evidence>
<accession>A0A9Q0DJK0</accession>